<feature type="region of interest" description="Disordered" evidence="1">
    <location>
        <begin position="77"/>
        <end position="97"/>
    </location>
</feature>
<feature type="compositionally biased region" description="Basic and acidic residues" evidence="1">
    <location>
        <begin position="86"/>
        <end position="97"/>
    </location>
</feature>
<evidence type="ECO:0000313" key="2">
    <source>
        <dbReference type="EMBL" id="KYC47828.1"/>
    </source>
</evidence>
<dbReference type="EMBL" id="LNGC01000004">
    <property type="protein sequence ID" value="KYC53571.1"/>
    <property type="molecule type" value="Genomic_DNA"/>
</dbReference>
<name>A0A150J8P4_9EURY</name>
<comment type="caution">
    <text evidence="3">The sequence shown here is derived from an EMBL/GenBank/DDBJ whole genome shotgun (WGS) entry which is preliminary data.</text>
</comment>
<evidence type="ECO:0000313" key="4">
    <source>
        <dbReference type="Proteomes" id="UP000075398"/>
    </source>
</evidence>
<dbReference type="AlphaFoldDB" id="A0A150J8P4"/>
<dbReference type="Proteomes" id="UP000075398">
    <property type="component" value="Unassembled WGS sequence"/>
</dbReference>
<organism evidence="3 4">
    <name type="scientific">Candidatus Methanofastidiosum methylothiophilum</name>
    <dbReference type="NCBI Taxonomy" id="1705564"/>
    <lineage>
        <taxon>Archaea</taxon>
        <taxon>Methanobacteriati</taxon>
        <taxon>Methanobacteriota</taxon>
        <taxon>Stenosarchaea group</taxon>
        <taxon>Candidatus Methanofastidiosia</taxon>
        <taxon>Candidatus Methanofastidiosales</taxon>
        <taxon>Candidatus Methanofastidiosaceae</taxon>
        <taxon>Candidatus Methanofastidiosum</taxon>
    </lineage>
</organism>
<protein>
    <submittedName>
        <fullName evidence="3">Uncharacterized protein</fullName>
    </submittedName>
</protein>
<dbReference type="EMBL" id="LNGF01000015">
    <property type="protein sequence ID" value="KYC47828.1"/>
    <property type="molecule type" value="Genomic_DNA"/>
</dbReference>
<accession>A0A150ISI6</accession>
<gene>
    <name evidence="3" type="ORF">AMQ22_00242</name>
    <name evidence="2" type="ORF">APG11_00803</name>
</gene>
<reference evidence="4 5" key="1">
    <citation type="journal article" date="2016" name="ISME J.">
        <title>Chasing the elusive Euryarchaeota class WSA2: genomes reveal a uniquely fastidious methyl-reducing methanogen.</title>
        <authorList>
            <person name="Nobu M.K."/>
            <person name="Narihiro T."/>
            <person name="Kuroda K."/>
            <person name="Mei R."/>
            <person name="Liu W.T."/>
        </authorList>
    </citation>
    <scope>NUCLEOTIDE SEQUENCE [LARGE SCALE GENOMIC DNA]</scope>
    <source>
        <strain evidence="2">B15fssc0709_Meth_Bin003</strain>
        <strain evidence="3">U1lsi0528_Bin055</strain>
    </source>
</reference>
<sequence length="97" mass="11362">MVEFTNAGGFSVCFAAEHNNEWDGVRVSNWQELTDELIRYGEIKAQIDRDSLEKVEEKADKLIEMVKEIDLTLTDKSKKKIRKKKERDVESENENRD</sequence>
<proteinExistence type="predicted"/>
<evidence type="ECO:0000313" key="5">
    <source>
        <dbReference type="Proteomes" id="UP000091929"/>
    </source>
</evidence>
<accession>A0A150J8P4</accession>
<evidence type="ECO:0000313" key="3">
    <source>
        <dbReference type="EMBL" id="KYC53571.1"/>
    </source>
</evidence>
<evidence type="ECO:0000256" key="1">
    <source>
        <dbReference type="SAM" id="MobiDB-lite"/>
    </source>
</evidence>
<dbReference type="Proteomes" id="UP000091929">
    <property type="component" value="Unassembled WGS sequence"/>
</dbReference>